<proteinExistence type="inferred from homology"/>
<keyword evidence="3" id="KW-0012">Acyltransferase</keyword>
<dbReference type="EMBL" id="JBJKBG010000007">
    <property type="protein sequence ID" value="KAL3729947.1"/>
    <property type="molecule type" value="Genomic_DNA"/>
</dbReference>
<keyword evidence="5" id="KW-1185">Reference proteome</keyword>
<dbReference type="GO" id="GO:0016746">
    <property type="term" value="F:acyltransferase activity"/>
    <property type="evidence" value="ECO:0007669"/>
    <property type="project" value="UniProtKB-KW"/>
</dbReference>
<dbReference type="Pfam" id="PF02458">
    <property type="entry name" value="Transferase"/>
    <property type="match status" value="1"/>
</dbReference>
<dbReference type="PANTHER" id="PTHR31623:SF83">
    <property type="entry name" value="ACETYL-COA-BENZYLALCOHOL ACETYLTRANSFERASE-LIKE"/>
    <property type="match status" value="1"/>
</dbReference>
<organism evidence="4 5">
    <name type="scientific">Eucalyptus globulus</name>
    <name type="common">Tasmanian blue gum</name>
    <dbReference type="NCBI Taxonomy" id="34317"/>
    <lineage>
        <taxon>Eukaryota</taxon>
        <taxon>Viridiplantae</taxon>
        <taxon>Streptophyta</taxon>
        <taxon>Embryophyta</taxon>
        <taxon>Tracheophyta</taxon>
        <taxon>Spermatophyta</taxon>
        <taxon>Magnoliopsida</taxon>
        <taxon>eudicotyledons</taxon>
        <taxon>Gunneridae</taxon>
        <taxon>Pentapetalae</taxon>
        <taxon>rosids</taxon>
        <taxon>malvids</taxon>
        <taxon>Myrtales</taxon>
        <taxon>Myrtaceae</taxon>
        <taxon>Myrtoideae</taxon>
        <taxon>Eucalypteae</taxon>
        <taxon>Eucalyptus</taxon>
    </lineage>
</organism>
<name>A0ABD3JSE0_EUCGL</name>
<evidence type="ECO:0000256" key="2">
    <source>
        <dbReference type="ARBA" id="ARBA00022679"/>
    </source>
</evidence>
<accession>A0ABD3JSE0</accession>
<comment type="caution">
    <text evidence="4">The sequence shown here is derived from an EMBL/GenBank/DDBJ whole genome shotgun (WGS) entry which is preliminary data.</text>
</comment>
<comment type="similarity">
    <text evidence="1">Belongs to the plant acyltransferase family.</text>
</comment>
<keyword evidence="2" id="KW-0808">Transferase</keyword>
<evidence type="ECO:0000313" key="5">
    <source>
        <dbReference type="Proteomes" id="UP001634007"/>
    </source>
</evidence>
<dbReference type="Proteomes" id="UP001634007">
    <property type="component" value="Unassembled WGS sequence"/>
</dbReference>
<protein>
    <submittedName>
        <fullName evidence="4">Uncharacterized protein</fullName>
    </submittedName>
</protein>
<dbReference type="Gene3D" id="3.30.559.10">
    <property type="entry name" value="Chloramphenicol acetyltransferase-like domain"/>
    <property type="match status" value="1"/>
</dbReference>
<dbReference type="PANTHER" id="PTHR31623">
    <property type="entry name" value="F21J9.9"/>
    <property type="match status" value="1"/>
</dbReference>
<reference evidence="4 5" key="1">
    <citation type="submission" date="2024-11" db="EMBL/GenBank/DDBJ databases">
        <title>Chromosome-level genome assembly of Eucalyptus globulus Labill. provides insights into its genome evolution.</title>
        <authorList>
            <person name="Li X."/>
        </authorList>
    </citation>
    <scope>NUCLEOTIDE SEQUENCE [LARGE SCALE GENOMIC DNA]</scope>
    <source>
        <strain evidence="4">CL2024</strain>
        <tissue evidence="4">Fresh tender leaves</tissue>
    </source>
</reference>
<sequence>MYSMVMFINSWATACRGNIDAIVCPSFELSSLFPVNGSVVLKWPQPRIGNEGFVMSRFRFSSNAISKLKALARDDAKDSVAYTSQPSRVQVVSVLISRGFFSIDRNTHRGHRTFVVCTPINLREKVSRANTREFLWQSLRLTVCAIRST</sequence>
<evidence type="ECO:0000256" key="3">
    <source>
        <dbReference type="ARBA" id="ARBA00023315"/>
    </source>
</evidence>
<evidence type="ECO:0000256" key="1">
    <source>
        <dbReference type="ARBA" id="ARBA00009861"/>
    </source>
</evidence>
<evidence type="ECO:0000313" key="4">
    <source>
        <dbReference type="EMBL" id="KAL3729947.1"/>
    </source>
</evidence>
<dbReference type="InterPro" id="IPR023213">
    <property type="entry name" value="CAT-like_dom_sf"/>
</dbReference>
<dbReference type="AlphaFoldDB" id="A0ABD3JSE0"/>
<gene>
    <name evidence="4" type="ORF">ACJRO7_027015</name>
</gene>